<dbReference type="SMART" id="SM00326">
    <property type="entry name" value="SH3"/>
    <property type="match status" value="1"/>
</dbReference>
<comment type="caution">
    <text evidence="5">The sequence shown here is derived from an EMBL/GenBank/DDBJ whole genome shotgun (WGS) entry which is preliminary data.</text>
</comment>
<evidence type="ECO:0000256" key="2">
    <source>
        <dbReference type="PROSITE-ProRule" id="PRU00192"/>
    </source>
</evidence>
<dbReference type="Pfam" id="PF00018">
    <property type="entry name" value="SH3_1"/>
    <property type="match status" value="1"/>
</dbReference>
<feature type="region of interest" description="Disordered" evidence="3">
    <location>
        <begin position="226"/>
        <end position="267"/>
    </location>
</feature>
<keyword evidence="1 2" id="KW-0728">SH3 domain</keyword>
<feature type="compositionally biased region" description="Polar residues" evidence="3">
    <location>
        <begin position="235"/>
        <end position="248"/>
    </location>
</feature>
<keyword evidence="6" id="KW-1185">Reference proteome</keyword>
<organism evidence="5 6">
    <name type="scientific">Tilletia horrida</name>
    <dbReference type="NCBI Taxonomy" id="155126"/>
    <lineage>
        <taxon>Eukaryota</taxon>
        <taxon>Fungi</taxon>
        <taxon>Dikarya</taxon>
        <taxon>Basidiomycota</taxon>
        <taxon>Ustilaginomycotina</taxon>
        <taxon>Exobasidiomycetes</taxon>
        <taxon>Tilletiales</taxon>
        <taxon>Tilletiaceae</taxon>
        <taxon>Tilletia</taxon>
    </lineage>
</organism>
<evidence type="ECO:0000256" key="1">
    <source>
        <dbReference type="ARBA" id="ARBA00022443"/>
    </source>
</evidence>
<dbReference type="EMBL" id="JAPDMQ010000740">
    <property type="protein sequence ID" value="KAK0520850.1"/>
    <property type="molecule type" value="Genomic_DNA"/>
</dbReference>
<evidence type="ECO:0000313" key="5">
    <source>
        <dbReference type="EMBL" id="KAK0520850.1"/>
    </source>
</evidence>
<protein>
    <recommendedName>
        <fullName evidence="4">SH3 domain-containing protein</fullName>
    </recommendedName>
</protein>
<dbReference type="Gene3D" id="2.30.30.40">
    <property type="entry name" value="SH3 Domains"/>
    <property type="match status" value="1"/>
</dbReference>
<proteinExistence type="predicted"/>
<dbReference type="SUPFAM" id="SSF50044">
    <property type="entry name" value="SH3-domain"/>
    <property type="match status" value="1"/>
</dbReference>
<dbReference type="AlphaFoldDB" id="A0AAN6G4T6"/>
<feature type="compositionally biased region" description="Low complexity" evidence="3">
    <location>
        <begin position="87"/>
        <end position="114"/>
    </location>
</feature>
<dbReference type="Proteomes" id="UP001176521">
    <property type="component" value="Unassembled WGS sequence"/>
</dbReference>
<dbReference type="PROSITE" id="PS50002">
    <property type="entry name" value="SH3"/>
    <property type="match status" value="1"/>
</dbReference>
<feature type="region of interest" description="Disordered" evidence="3">
    <location>
        <begin position="87"/>
        <end position="115"/>
    </location>
</feature>
<sequence>MSSDAYAAHIVSRIQADLDFLESAGHLRAGDAASIRQTLQASSASSAAATPAAPLASAGAAMGALSSRAGAVTSRFAQLAASKRSAPSPPVASASANANAVPASPSSGPAPAQPQQELARAIWSYTAAAGATDELSFEEGDTLVVVERTSADWWKGYVASRPSEPKLYPSNYVESIAVAAPASSRNLPPAYAFGGAGANYSEKGDGAAYTASGRLIPKARFSSGGPAVVTPPADAQSQAVAGPSSQNGPAGLTPVMTEEQKGKKKDGMKKLGGTMAHGAAGGVGFGVGVGLVNALF</sequence>
<gene>
    <name evidence="5" type="ORF">OC842_006971</name>
</gene>
<reference evidence="5" key="1">
    <citation type="journal article" date="2023" name="PhytoFront">
        <title>Draft Genome Resources of Seven Strains of Tilletia horrida, Causal Agent of Kernel Smut of Rice.</title>
        <authorList>
            <person name="Khanal S."/>
            <person name="Antony Babu S."/>
            <person name="Zhou X.G."/>
        </authorList>
    </citation>
    <scope>NUCLEOTIDE SEQUENCE</scope>
    <source>
        <strain evidence="5">TX3</strain>
    </source>
</reference>
<feature type="domain" description="SH3" evidence="4">
    <location>
        <begin position="114"/>
        <end position="178"/>
    </location>
</feature>
<dbReference type="InterPro" id="IPR001452">
    <property type="entry name" value="SH3_domain"/>
</dbReference>
<dbReference type="PRINTS" id="PR00452">
    <property type="entry name" value="SH3DOMAIN"/>
</dbReference>
<dbReference type="InterPro" id="IPR036028">
    <property type="entry name" value="SH3-like_dom_sf"/>
</dbReference>
<accession>A0AAN6G4T6</accession>
<evidence type="ECO:0000313" key="6">
    <source>
        <dbReference type="Proteomes" id="UP001176521"/>
    </source>
</evidence>
<name>A0AAN6G4T6_9BASI</name>
<evidence type="ECO:0000256" key="3">
    <source>
        <dbReference type="SAM" id="MobiDB-lite"/>
    </source>
</evidence>
<evidence type="ECO:0000259" key="4">
    <source>
        <dbReference type="PROSITE" id="PS50002"/>
    </source>
</evidence>